<reference evidence="1 2" key="1">
    <citation type="journal article" date="2018" name="Front. Plant Sci.">
        <title>Red Clover (Trifolium pratense) and Zigzag Clover (T. medium) - A Picture of Genomic Similarities and Differences.</title>
        <authorList>
            <person name="Dluhosova J."/>
            <person name="Istvanek J."/>
            <person name="Nedelnik J."/>
            <person name="Repkova J."/>
        </authorList>
    </citation>
    <scope>NUCLEOTIDE SEQUENCE [LARGE SCALE GENOMIC DNA]</scope>
    <source>
        <strain evidence="2">cv. 10/8</strain>
        <tissue evidence="1">Leaf</tissue>
    </source>
</reference>
<keyword evidence="2" id="KW-1185">Reference proteome</keyword>
<dbReference type="AlphaFoldDB" id="A0A392T7U0"/>
<evidence type="ECO:0000313" key="2">
    <source>
        <dbReference type="Proteomes" id="UP000265520"/>
    </source>
</evidence>
<name>A0A392T7U0_9FABA</name>
<dbReference type="Proteomes" id="UP000265520">
    <property type="component" value="Unassembled WGS sequence"/>
</dbReference>
<accession>A0A392T7U0</accession>
<evidence type="ECO:0000313" key="1">
    <source>
        <dbReference type="EMBL" id="MCI56574.1"/>
    </source>
</evidence>
<dbReference type="EMBL" id="LXQA010514395">
    <property type="protein sequence ID" value="MCI56574.1"/>
    <property type="molecule type" value="Genomic_DNA"/>
</dbReference>
<protein>
    <submittedName>
        <fullName evidence="1">Uncharacterized protein</fullName>
    </submittedName>
</protein>
<organism evidence="1 2">
    <name type="scientific">Trifolium medium</name>
    <dbReference type="NCBI Taxonomy" id="97028"/>
    <lineage>
        <taxon>Eukaryota</taxon>
        <taxon>Viridiplantae</taxon>
        <taxon>Streptophyta</taxon>
        <taxon>Embryophyta</taxon>
        <taxon>Tracheophyta</taxon>
        <taxon>Spermatophyta</taxon>
        <taxon>Magnoliopsida</taxon>
        <taxon>eudicotyledons</taxon>
        <taxon>Gunneridae</taxon>
        <taxon>Pentapetalae</taxon>
        <taxon>rosids</taxon>
        <taxon>fabids</taxon>
        <taxon>Fabales</taxon>
        <taxon>Fabaceae</taxon>
        <taxon>Papilionoideae</taxon>
        <taxon>50 kb inversion clade</taxon>
        <taxon>NPAAA clade</taxon>
        <taxon>Hologalegina</taxon>
        <taxon>IRL clade</taxon>
        <taxon>Trifolieae</taxon>
        <taxon>Trifolium</taxon>
    </lineage>
</organism>
<feature type="non-terminal residue" evidence="1">
    <location>
        <position position="1"/>
    </location>
</feature>
<sequence length="45" mass="4848">APLVGATLLTHTALTTVVPTSTSKGLRSYFHPYYSTSLVYFGSQL</sequence>
<proteinExistence type="predicted"/>
<comment type="caution">
    <text evidence="1">The sequence shown here is derived from an EMBL/GenBank/DDBJ whole genome shotgun (WGS) entry which is preliminary data.</text>
</comment>